<sequence>MYVPMSRSLIPLGIVVVAAGFLAFGVIDLTNFLWVAGTQVAASAILFMVALVGSKNDKRKQHEDTSR</sequence>
<evidence type="ECO:0000313" key="3">
    <source>
        <dbReference type="Proteomes" id="UP000031890"/>
    </source>
</evidence>
<feature type="transmembrane region" description="Helical" evidence="1">
    <location>
        <begin position="33"/>
        <end position="52"/>
    </location>
</feature>
<reference evidence="2 3" key="1">
    <citation type="journal article" date="2015" name="Genome Announc.">
        <title>Complete Genome Sequence and Annotation of Corynebacterium singulare DSM 44357, Isolated from a Human Semen Specimen.</title>
        <authorList>
            <person name="Merten M."/>
            <person name="Brinkrolf K."/>
            <person name="Albersmeier A."/>
            <person name="Kutter Y."/>
            <person name="Ruckert C."/>
            <person name="Tauch A."/>
        </authorList>
    </citation>
    <scope>NUCLEOTIDE SEQUENCE [LARGE SCALE GENOMIC DNA]</scope>
    <source>
        <strain evidence="2">IBS B52218</strain>
    </source>
</reference>
<keyword evidence="1" id="KW-0472">Membrane</keyword>
<organism evidence="2 3">
    <name type="scientific">Corynebacterium singulare</name>
    <dbReference type="NCBI Taxonomy" id="161899"/>
    <lineage>
        <taxon>Bacteria</taxon>
        <taxon>Bacillati</taxon>
        <taxon>Actinomycetota</taxon>
        <taxon>Actinomycetes</taxon>
        <taxon>Mycobacteriales</taxon>
        <taxon>Corynebacteriaceae</taxon>
        <taxon>Corynebacterium</taxon>
    </lineage>
</organism>
<dbReference type="EMBL" id="CP010827">
    <property type="protein sequence ID" value="AJI77865.1"/>
    <property type="molecule type" value="Genomic_DNA"/>
</dbReference>
<protein>
    <submittedName>
        <fullName evidence="2">Uncharacterized protein</fullName>
    </submittedName>
</protein>
<dbReference type="Proteomes" id="UP000031890">
    <property type="component" value="Chromosome"/>
</dbReference>
<gene>
    <name evidence="2" type="ORF">CSING_01525</name>
</gene>
<feature type="transmembrane region" description="Helical" evidence="1">
    <location>
        <begin position="9"/>
        <end position="27"/>
    </location>
</feature>
<keyword evidence="1" id="KW-1133">Transmembrane helix</keyword>
<keyword evidence="1" id="KW-0812">Transmembrane</keyword>
<dbReference type="AlphaFoldDB" id="A0A0B6F074"/>
<dbReference type="KEGG" id="csx:CSING_01525"/>
<dbReference type="HOGENOM" id="CLU_2805196_0_0_11"/>
<evidence type="ECO:0000313" key="2">
    <source>
        <dbReference type="EMBL" id="AJI77865.1"/>
    </source>
</evidence>
<accession>A0A0B6F074</accession>
<proteinExistence type="predicted"/>
<evidence type="ECO:0000256" key="1">
    <source>
        <dbReference type="SAM" id="Phobius"/>
    </source>
</evidence>
<name>A0A0B6F074_9CORY</name>